<dbReference type="Proteomes" id="UP000553193">
    <property type="component" value="Unassembled WGS sequence"/>
</dbReference>
<comment type="similarity">
    <text evidence="2">Belongs to the virb1 family.</text>
</comment>
<feature type="signal peptide" evidence="4">
    <location>
        <begin position="1"/>
        <end position="21"/>
    </location>
</feature>
<dbReference type="Pfam" id="PF01464">
    <property type="entry name" value="SLT"/>
    <property type="match status" value="1"/>
</dbReference>
<gene>
    <name evidence="6" type="ORF">GGQ83_003015</name>
</gene>
<protein>
    <submittedName>
        <fullName evidence="6">Soluble lytic murein transglycosylase</fullName>
        <ecNumber evidence="6">3.2.1.-</ecNumber>
    </submittedName>
</protein>
<evidence type="ECO:0000313" key="6">
    <source>
        <dbReference type="EMBL" id="MBB3899563.1"/>
    </source>
</evidence>
<dbReference type="CDD" id="cd13401">
    <property type="entry name" value="Slt70-like"/>
    <property type="match status" value="1"/>
</dbReference>
<dbReference type="GO" id="GO:0042597">
    <property type="term" value="C:periplasmic space"/>
    <property type="evidence" value="ECO:0007669"/>
    <property type="project" value="InterPro"/>
</dbReference>
<dbReference type="SUPFAM" id="SSF48435">
    <property type="entry name" value="Bacterial muramidases"/>
    <property type="match status" value="1"/>
</dbReference>
<keyword evidence="7" id="KW-1185">Reference proteome</keyword>
<evidence type="ECO:0000256" key="4">
    <source>
        <dbReference type="SAM" id="SignalP"/>
    </source>
</evidence>
<evidence type="ECO:0000256" key="3">
    <source>
        <dbReference type="ARBA" id="ARBA00022729"/>
    </source>
</evidence>
<dbReference type="Gene3D" id="1.10.530.10">
    <property type="match status" value="1"/>
</dbReference>
<reference evidence="6 7" key="1">
    <citation type="submission" date="2020-08" db="EMBL/GenBank/DDBJ databases">
        <title>Genomic Encyclopedia of Type Strains, Phase IV (KMG-IV): sequencing the most valuable type-strain genomes for metagenomic binning, comparative biology and taxonomic classification.</title>
        <authorList>
            <person name="Goeker M."/>
        </authorList>
    </citation>
    <scope>NUCLEOTIDE SEQUENCE [LARGE SCALE GENOMIC DNA]</scope>
    <source>
        <strain evidence="6 7">DSM 19979</strain>
    </source>
</reference>
<dbReference type="InterPro" id="IPR008939">
    <property type="entry name" value="Lytic_TGlycosylase_superhlx_U"/>
</dbReference>
<dbReference type="PANTHER" id="PTHR37423">
    <property type="entry name" value="SOLUBLE LYTIC MUREIN TRANSGLYCOSYLASE-RELATED"/>
    <property type="match status" value="1"/>
</dbReference>
<evidence type="ECO:0000256" key="1">
    <source>
        <dbReference type="ARBA" id="ARBA00007734"/>
    </source>
</evidence>
<dbReference type="InterPro" id="IPR008258">
    <property type="entry name" value="Transglycosylase_SLT_dom_1"/>
</dbReference>
<keyword evidence="6" id="KW-0378">Hydrolase</keyword>
<dbReference type="PANTHER" id="PTHR37423:SF2">
    <property type="entry name" value="MEMBRANE-BOUND LYTIC MUREIN TRANSGLYCOSYLASE C"/>
    <property type="match status" value="1"/>
</dbReference>
<name>A0A840AGA4_9PROT</name>
<comment type="caution">
    <text evidence="6">The sequence shown here is derived from an EMBL/GenBank/DDBJ whole genome shotgun (WGS) entry which is preliminary data.</text>
</comment>
<evidence type="ECO:0000256" key="2">
    <source>
        <dbReference type="ARBA" id="ARBA00009387"/>
    </source>
</evidence>
<feature type="chain" id="PRO_5032670051" evidence="4">
    <location>
        <begin position="22"/>
        <end position="646"/>
    </location>
</feature>
<evidence type="ECO:0000313" key="7">
    <source>
        <dbReference type="Proteomes" id="UP000553193"/>
    </source>
</evidence>
<keyword evidence="6" id="KW-0326">Glycosidase</keyword>
<evidence type="ECO:0000259" key="5">
    <source>
        <dbReference type="Pfam" id="PF01464"/>
    </source>
</evidence>
<feature type="domain" description="Transglycosylase SLT" evidence="5">
    <location>
        <begin position="493"/>
        <end position="593"/>
    </location>
</feature>
<accession>A0A840AGA4</accession>
<dbReference type="RefSeq" id="WP_184385420.1">
    <property type="nucleotide sequence ID" value="NZ_JACIDJ010000005.1"/>
</dbReference>
<dbReference type="GO" id="GO:0004553">
    <property type="term" value="F:hydrolase activity, hydrolyzing O-glycosyl compounds"/>
    <property type="evidence" value="ECO:0007669"/>
    <property type="project" value="InterPro"/>
</dbReference>
<comment type="similarity">
    <text evidence="1">Belongs to the transglycosylase Slt family.</text>
</comment>
<proteinExistence type="inferred from homology"/>
<keyword evidence="3 4" id="KW-0732">Signal</keyword>
<dbReference type="Gene3D" id="1.25.20.10">
    <property type="entry name" value="Bacterial muramidases"/>
    <property type="match status" value="1"/>
</dbReference>
<dbReference type="AlphaFoldDB" id="A0A840AGA4"/>
<dbReference type="EMBL" id="JACIDJ010000005">
    <property type="protein sequence ID" value="MBB3899563.1"/>
    <property type="molecule type" value="Genomic_DNA"/>
</dbReference>
<organism evidence="6 7">
    <name type="scientific">Roseococcus suduntuyensis</name>
    <dbReference type="NCBI Taxonomy" id="455361"/>
    <lineage>
        <taxon>Bacteria</taxon>
        <taxon>Pseudomonadati</taxon>
        <taxon>Pseudomonadota</taxon>
        <taxon>Alphaproteobacteria</taxon>
        <taxon>Acetobacterales</taxon>
        <taxon>Roseomonadaceae</taxon>
        <taxon>Roseococcus</taxon>
    </lineage>
</organism>
<sequence length="646" mass="70887">MRRNFLLLGLLLPTIPGPLSAQTRAETGRQAIAAAQVQRWVQAEGLAAQADPLVAKLVRWMRLTTRGAPANSREVVEFIATSPDWPMPLTLRRRAEELLATDPDDALALRHFENNPALTLDGATRHVTALLNAGRRDAALDAATLAWAEDTDGDAAAEPAFLARATPLLDELAHARRADRLAFARDFAGVQRLLPLLDARHRAINELRLAYSNGRDADPAAAARDGAATLERARMLRQRDEDAAAAQAWAAGAAAQRGLDPDAQRASWNERHILVRKLLRLGEPALAYQVAAQHGQTEPGIARQEAEFMAGFAALRFLNDPARALPHFQRLRAGSQSPITQSRSLYWEGRAERDQGRARARFAEAAAFPVTFYGQMASLALGETPQQLSARINGVAAPQASAAQTRAFQGNELVRLISLLGEMGEGRRTRPFLLRLVDLQSSPAEYALTARLAVAIGQPDHGVWVTRRASSQGAMLVQEGWPRPFRAPPNLAEPALVYAITRQESNFETTAVSRSNARGLMQLLPATARDVARRQGIPHQLSQLINDPEHNLRLGSAYIQERLERFGGVMVYAAAGYNAGSGRVDQWLATYGDPRQGGIRMLDWMEMIPFAETRNYVQRVVENVAVYRAMDPATRALPHPMAEWQA</sequence>
<dbReference type="SUPFAM" id="SSF53955">
    <property type="entry name" value="Lysozyme-like"/>
    <property type="match status" value="1"/>
</dbReference>
<dbReference type="EC" id="3.2.1.-" evidence="6"/>
<dbReference type="InterPro" id="IPR023346">
    <property type="entry name" value="Lysozyme-like_dom_sf"/>
</dbReference>